<gene>
    <name evidence="4" type="ORF">B4U79_17315</name>
</gene>
<evidence type="ECO:0000256" key="2">
    <source>
        <dbReference type="SAM" id="SignalP"/>
    </source>
</evidence>
<dbReference type="Pfam" id="PF02221">
    <property type="entry name" value="E1_DerP2_DerF2"/>
    <property type="match status" value="1"/>
</dbReference>
<dbReference type="PANTHER" id="PTHR17357">
    <property type="entry name" value="GM2 GANGLIOSIDE ACTIVATOR PROTEIN"/>
    <property type="match status" value="1"/>
</dbReference>
<evidence type="ECO:0000313" key="5">
    <source>
        <dbReference type="Proteomes" id="UP000285301"/>
    </source>
</evidence>
<reference evidence="4 5" key="1">
    <citation type="journal article" date="2018" name="Gigascience">
        <title>Genomes of trombidid mites reveal novel predicted allergens and laterally-transferred genes associated with secondary metabolism.</title>
        <authorList>
            <person name="Dong X."/>
            <person name="Chaisiri K."/>
            <person name="Xia D."/>
            <person name="Armstrong S.D."/>
            <person name="Fang Y."/>
            <person name="Donnelly M.J."/>
            <person name="Kadowaki T."/>
            <person name="McGarry J.W."/>
            <person name="Darby A.C."/>
            <person name="Makepeace B.L."/>
        </authorList>
    </citation>
    <scope>NUCLEOTIDE SEQUENCE [LARGE SCALE GENOMIC DNA]</scope>
    <source>
        <strain evidence="4">UoL-WK</strain>
    </source>
</reference>
<proteinExistence type="predicted"/>
<dbReference type="InterPro" id="IPR003172">
    <property type="entry name" value="ML_dom"/>
</dbReference>
<accession>A0A3S3R3V5</accession>
<dbReference type="PANTHER" id="PTHR17357:SF0">
    <property type="entry name" value="GANGLIOSIDE GM2 ACTIVATOR"/>
    <property type="match status" value="1"/>
</dbReference>
<keyword evidence="5" id="KW-1185">Reference proteome</keyword>
<dbReference type="GO" id="GO:0006689">
    <property type="term" value="P:ganglioside catabolic process"/>
    <property type="evidence" value="ECO:0007669"/>
    <property type="project" value="InterPro"/>
</dbReference>
<protein>
    <recommendedName>
        <fullName evidence="3">MD-2-related lipid-recognition domain-containing protein</fullName>
    </recommendedName>
</protein>
<feature type="domain" description="MD-2-related lipid-recognition" evidence="3">
    <location>
        <begin position="24"/>
        <end position="197"/>
    </location>
</feature>
<dbReference type="STRING" id="1965070.A0A3S3R3V5"/>
<comment type="caution">
    <text evidence="4">The sequence shown here is derived from an EMBL/GenBank/DDBJ whole genome shotgun (WGS) entry which is preliminary data.</text>
</comment>
<keyword evidence="1 2" id="KW-0732">Signal</keyword>
<dbReference type="InterPro" id="IPR036846">
    <property type="entry name" value="GM2-AP_sf"/>
</dbReference>
<name>A0A3S3R3V5_9ACAR</name>
<evidence type="ECO:0000259" key="3">
    <source>
        <dbReference type="SMART" id="SM00737"/>
    </source>
</evidence>
<evidence type="ECO:0000256" key="1">
    <source>
        <dbReference type="ARBA" id="ARBA00022729"/>
    </source>
</evidence>
<dbReference type="SUPFAM" id="SSF63707">
    <property type="entry name" value="Ganglioside M2 (gm2) activator"/>
    <property type="match status" value="1"/>
</dbReference>
<dbReference type="GO" id="GO:0009898">
    <property type="term" value="C:cytoplasmic side of plasma membrane"/>
    <property type="evidence" value="ECO:0007669"/>
    <property type="project" value="TreeGrafter"/>
</dbReference>
<evidence type="ECO:0000313" key="4">
    <source>
        <dbReference type="EMBL" id="RWS18048.1"/>
    </source>
</evidence>
<dbReference type="OrthoDB" id="6407652at2759"/>
<organism evidence="4 5">
    <name type="scientific">Dinothrombium tinctorium</name>
    <dbReference type="NCBI Taxonomy" id="1965070"/>
    <lineage>
        <taxon>Eukaryota</taxon>
        <taxon>Metazoa</taxon>
        <taxon>Ecdysozoa</taxon>
        <taxon>Arthropoda</taxon>
        <taxon>Chelicerata</taxon>
        <taxon>Arachnida</taxon>
        <taxon>Acari</taxon>
        <taxon>Acariformes</taxon>
        <taxon>Trombidiformes</taxon>
        <taxon>Prostigmata</taxon>
        <taxon>Anystina</taxon>
        <taxon>Parasitengona</taxon>
        <taxon>Trombidioidea</taxon>
        <taxon>Trombidiidae</taxon>
        <taxon>Dinothrombium</taxon>
    </lineage>
</organism>
<dbReference type="Gene3D" id="2.70.220.10">
    <property type="entry name" value="Ganglioside GM2 activator"/>
    <property type="match status" value="1"/>
</dbReference>
<dbReference type="EMBL" id="NCKU01000001">
    <property type="protein sequence ID" value="RWS18048.1"/>
    <property type="molecule type" value="Genomic_DNA"/>
</dbReference>
<sequence length="200" mass="22521">MKLNFHLLVFFTFLFAENVLTFKWKDCGKRDATVHIDDIKIQPETPQLGKPLHIGASFTVDEPIEPGTISSLKISKYVGRLLFSVPVPIPCVAGYGSCKSSLCELFSYQNGPVCKFLKNVGSHCGCPIKPGQYKSYGDEPVVLPSGKGIRGLIARVRLILLVSIRMFYKMYFQGRYKLVWKWLTPDKKEIACLEGDIKLK</sequence>
<dbReference type="InterPro" id="IPR028996">
    <property type="entry name" value="GM2-AP"/>
</dbReference>
<dbReference type="GO" id="GO:0005319">
    <property type="term" value="F:lipid transporter activity"/>
    <property type="evidence" value="ECO:0007669"/>
    <property type="project" value="TreeGrafter"/>
</dbReference>
<dbReference type="GO" id="GO:0008047">
    <property type="term" value="F:enzyme activator activity"/>
    <property type="evidence" value="ECO:0007669"/>
    <property type="project" value="InterPro"/>
</dbReference>
<feature type="chain" id="PRO_5018717210" description="MD-2-related lipid-recognition domain-containing protein" evidence="2">
    <location>
        <begin position="22"/>
        <end position="200"/>
    </location>
</feature>
<dbReference type="AlphaFoldDB" id="A0A3S3R3V5"/>
<dbReference type="Proteomes" id="UP000285301">
    <property type="component" value="Unassembled WGS sequence"/>
</dbReference>
<feature type="signal peptide" evidence="2">
    <location>
        <begin position="1"/>
        <end position="21"/>
    </location>
</feature>
<dbReference type="SMART" id="SM00737">
    <property type="entry name" value="ML"/>
    <property type="match status" value="1"/>
</dbReference>